<sequence>MFFDFSSAFNTIQPFRLGDKLLQMGVDAHLVTWITDYLTRGDHSSIRLKNCLSDTVICSTGAPQGTVLSPVLFTLYTSDFCYNTESCHMRKFSDDTANVGCIRNGQEEEYRSLVEDFVQWCKLNHLQLNTSKTKEMVVDFRRSKPTLLPVHIDGVNVEVVSTYKYLGLHLDNKLDWSANTDALYKKGQSRLYFLRRLQSFNVCSKLLRMFYQSVVASVLFYAVVCWGGSTRKKDAGRIDRLVSTQQVGGPLELNASHLSISDDNCFSVKKYNWEAQRRPNPPMRSLTMVHNQQTKTSAHNRGLSHGYFSGTWATPEYDRFAQNLEHLHNQTRIASVSHPAFLNQAGRSMHGFEGTGNMVYNSTEHETDAIHTHSAHHIYSEPGLEDDEEDHLYAFIREPNTLDSSLPNSYQETHDEAFETDQDDDDMEHPYECIKGTNVTDSQRPQSRAQAEQSEPAEHPYQTVRELFQAVGTAEAAVAQSGPSVQVPPTLSDKREPSLTDTGTTAEYAAINWRNKSRYRTEIPLPSSSDSAPEEREEDKDVISELGPPIPEKHFIA</sequence>
<dbReference type="AlphaFoldDB" id="A0AAV6GP32"/>
<feature type="region of interest" description="Disordered" evidence="1">
    <location>
        <begin position="479"/>
        <end position="502"/>
    </location>
</feature>
<evidence type="ECO:0000313" key="4">
    <source>
        <dbReference type="Proteomes" id="UP000823561"/>
    </source>
</evidence>
<protein>
    <recommendedName>
        <fullName evidence="2">Reverse transcriptase domain-containing protein</fullName>
    </recommendedName>
</protein>
<comment type="caution">
    <text evidence="3">The sequence shown here is derived from an EMBL/GenBank/DDBJ whole genome shotgun (WGS) entry which is preliminary data.</text>
</comment>
<feature type="compositionally biased region" description="Acidic residues" evidence="1">
    <location>
        <begin position="418"/>
        <end position="427"/>
    </location>
</feature>
<keyword evidence="4" id="KW-1185">Reference proteome</keyword>
<name>A0AAV6GP32_9TELE</name>
<dbReference type="PROSITE" id="PS50878">
    <property type="entry name" value="RT_POL"/>
    <property type="match status" value="1"/>
</dbReference>
<dbReference type="InterPro" id="IPR000477">
    <property type="entry name" value="RT_dom"/>
</dbReference>
<dbReference type="InterPro" id="IPR015095">
    <property type="entry name" value="AlkB_hom8_N"/>
</dbReference>
<evidence type="ECO:0000313" key="3">
    <source>
        <dbReference type="EMBL" id="KAG5276868.1"/>
    </source>
</evidence>
<dbReference type="SUPFAM" id="SSF56672">
    <property type="entry name" value="DNA/RNA polymerases"/>
    <property type="match status" value="1"/>
</dbReference>
<feature type="compositionally biased region" description="Polar residues" evidence="1">
    <location>
        <begin position="437"/>
        <end position="453"/>
    </location>
</feature>
<dbReference type="Pfam" id="PF00078">
    <property type="entry name" value="RVT_1"/>
    <property type="match status" value="1"/>
</dbReference>
<dbReference type="GO" id="GO:0008168">
    <property type="term" value="F:methyltransferase activity"/>
    <property type="evidence" value="ECO:0007669"/>
    <property type="project" value="InterPro"/>
</dbReference>
<proteinExistence type="predicted"/>
<dbReference type="InterPro" id="IPR043502">
    <property type="entry name" value="DNA/RNA_pol_sf"/>
</dbReference>
<feature type="region of interest" description="Disordered" evidence="1">
    <location>
        <begin position="516"/>
        <end position="557"/>
    </location>
</feature>
<evidence type="ECO:0000259" key="2">
    <source>
        <dbReference type="PROSITE" id="PS50878"/>
    </source>
</evidence>
<dbReference type="Pfam" id="PF09004">
    <property type="entry name" value="ALKBH8_N"/>
    <property type="match status" value="1"/>
</dbReference>
<evidence type="ECO:0000256" key="1">
    <source>
        <dbReference type="SAM" id="MobiDB-lite"/>
    </source>
</evidence>
<feature type="region of interest" description="Disordered" evidence="1">
    <location>
        <begin position="417"/>
        <end position="460"/>
    </location>
</feature>
<feature type="domain" description="Reverse transcriptase" evidence="2">
    <location>
        <begin position="1"/>
        <end position="170"/>
    </location>
</feature>
<reference evidence="3" key="1">
    <citation type="submission" date="2020-10" db="EMBL/GenBank/DDBJ databases">
        <title>Chromosome-scale genome assembly of the Allis shad, Alosa alosa.</title>
        <authorList>
            <person name="Margot Z."/>
            <person name="Christophe K."/>
            <person name="Cabau C."/>
            <person name="Louis A."/>
            <person name="Berthelot C."/>
            <person name="Parey E."/>
            <person name="Roest Crollius H."/>
            <person name="Montfort J."/>
            <person name="Robinson-Rechavi M."/>
            <person name="Bucao C."/>
            <person name="Bouchez O."/>
            <person name="Gislard M."/>
            <person name="Lluch J."/>
            <person name="Milhes M."/>
            <person name="Lampietro C."/>
            <person name="Lopez Roques C."/>
            <person name="Donnadieu C."/>
            <person name="Braasch I."/>
            <person name="Desvignes T."/>
            <person name="Postlethwait J."/>
            <person name="Bobe J."/>
            <person name="Guiguen Y."/>
        </authorList>
    </citation>
    <scope>NUCLEOTIDE SEQUENCE</scope>
    <source>
        <strain evidence="3">M-15738</strain>
        <tissue evidence="3">Blood</tissue>
    </source>
</reference>
<dbReference type="PANTHER" id="PTHR33332">
    <property type="entry name" value="REVERSE TRANSCRIPTASE DOMAIN-CONTAINING PROTEIN"/>
    <property type="match status" value="1"/>
</dbReference>
<accession>A0AAV6GP32</accession>
<dbReference type="GO" id="GO:0016706">
    <property type="term" value="F:2-oxoglutarate-dependent dioxygenase activity"/>
    <property type="evidence" value="ECO:0007669"/>
    <property type="project" value="InterPro"/>
</dbReference>
<dbReference type="EMBL" id="JADWDJ010000008">
    <property type="protein sequence ID" value="KAG5276868.1"/>
    <property type="molecule type" value="Genomic_DNA"/>
</dbReference>
<gene>
    <name evidence="3" type="ORF">AALO_G00110700</name>
</gene>
<dbReference type="Proteomes" id="UP000823561">
    <property type="component" value="Chromosome 8"/>
</dbReference>
<organism evidence="3 4">
    <name type="scientific">Alosa alosa</name>
    <name type="common">allis shad</name>
    <dbReference type="NCBI Taxonomy" id="278164"/>
    <lineage>
        <taxon>Eukaryota</taxon>
        <taxon>Metazoa</taxon>
        <taxon>Chordata</taxon>
        <taxon>Craniata</taxon>
        <taxon>Vertebrata</taxon>
        <taxon>Euteleostomi</taxon>
        <taxon>Actinopterygii</taxon>
        <taxon>Neopterygii</taxon>
        <taxon>Teleostei</taxon>
        <taxon>Clupei</taxon>
        <taxon>Clupeiformes</taxon>
        <taxon>Clupeoidei</taxon>
        <taxon>Clupeidae</taxon>
        <taxon>Alosa</taxon>
    </lineage>
</organism>